<organism evidence="1 2">
    <name type="scientific">Candidatus Synechococcus calcipolaris G9</name>
    <dbReference type="NCBI Taxonomy" id="1497997"/>
    <lineage>
        <taxon>Bacteria</taxon>
        <taxon>Bacillati</taxon>
        <taxon>Cyanobacteriota</taxon>
        <taxon>Cyanophyceae</taxon>
        <taxon>Synechococcales</taxon>
        <taxon>Synechococcaceae</taxon>
        <taxon>Synechococcus</taxon>
    </lineage>
</organism>
<comment type="caution">
    <text evidence="1">The sequence shown here is derived from an EMBL/GenBank/DDBJ whole genome shotgun (WGS) entry which is preliminary data.</text>
</comment>
<name>A0ABT6F1I3_9SYNE</name>
<proteinExistence type="predicted"/>
<keyword evidence="2" id="KW-1185">Reference proteome</keyword>
<evidence type="ECO:0000313" key="2">
    <source>
        <dbReference type="Proteomes" id="UP001154265"/>
    </source>
</evidence>
<gene>
    <name evidence="1" type="ORF">L3556_12365</name>
</gene>
<accession>A0ABT6F1I3</accession>
<sequence>MRDNLCKYLAEKYPTAFTQWLLKDSSENVSILKLTLTEKTGQTIYQLKHGMLSNYLIQQLKQPDIPIILA</sequence>
<dbReference type="EMBL" id="JAKKUT010000002">
    <property type="protein sequence ID" value="MDG2991719.1"/>
    <property type="molecule type" value="Genomic_DNA"/>
</dbReference>
<protein>
    <submittedName>
        <fullName evidence="1">Uncharacterized protein</fullName>
    </submittedName>
</protein>
<reference evidence="1" key="2">
    <citation type="submission" date="2022-01" db="EMBL/GenBank/DDBJ databases">
        <authorList>
            <person name="Zivanovic Y."/>
            <person name="Moreira D."/>
            <person name="Lopez-Garcia P."/>
        </authorList>
    </citation>
    <scope>NUCLEOTIDE SEQUENCE</scope>
    <source>
        <strain evidence="1">G9</strain>
    </source>
</reference>
<reference evidence="1" key="1">
    <citation type="journal article" date="2022" name="Genome Biol. Evol.">
        <title>A New Gene Family Diagnostic for Intracellular Biomineralization of Amorphous Ca Carbonates by Cyanobacteria.</title>
        <authorList>
            <person name="Benzerara K."/>
            <person name="Duprat E."/>
            <person name="Bitard-Feildel T."/>
            <person name="Caumes G."/>
            <person name="Cassier-Chauvat C."/>
            <person name="Chauvat F."/>
            <person name="Dezi M."/>
            <person name="Diop S.I."/>
            <person name="Gaschignard G."/>
            <person name="Gorgen S."/>
            <person name="Gugger M."/>
            <person name="Lopez-Garcia P."/>
            <person name="Millet M."/>
            <person name="Skouri-Panet F."/>
            <person name="Moreira D."/>
            <person name="Callebaut I."/>
        </authorList>
    </citation>
    <scope>NUCLEOTIDE SEQUENCE</scope>
    <source>
        <strain evidence="1">G9</strain>
    </source>
</reference>
<dbReference type="RefSeq" id="WP_277867581.1">
    <property type="nucleotide sequence ID" value="NZ_JAKKUT010000002.1"/>
</dbReference>
<dbReference type="Proteomes" id="UP001154265">
    <property type="component" value="Unassembled WGS sequence"/>
</dbReference>
<evidence type="ECO:0000313" key="1">
    <source>
        <dbReference type="EMBL" id="MDG2991719.1"/>
    </source>
</evidence>